<gene>
    <name evidence="2" type="ORF">E8M63_05245</name>
</gene>
<reference evidence="2 3" key="1">
    <citation type="submission" date="2019-04" db="EMBL/GenBank/DDBJ databases">
        <title>The CDC panel for molecular diagnostics of ciprofloxacin resistance and its use for research and clinical development.</title>
        <authorList>
            <person name="Liu H."/>
            <person name="Tang K."/>
            <person name="Pham C."/>
            <person name="Schmerer M."/>
        </authorList>
    </citation>
    <scope>NUCLEOTIDE SEQUENCE [LARGE SCALE GENOMIC DNA]</scope>
    <source>
        <strain evidence="2 3">LRRBGS_0742</strain>
    </source>
</reference>
<sequence length="87" mass="9340">MDFRPNGNPPCKRTESDGYSNASEQKKADIPARPYRYGNHASDSDGGILPVVPCQSNNAGVLPLHLISFSNSSNSASNRRFNCSIAA</sequence>
<name>A0AAX2TSL4_NEIGO</name>
<dbReference type="EMBL" id="SUQX01000007">
    <property type="protein sequence ID" value="TJX05829.1"/>
    <property type="molecule type" value="Genomic_DNA"/>
</dbReference>
<proteinExistence type="predicted"/>
<organism evidence="2 3">
    <name type="scientific">Neisseria gonorrhoeae</name>
    <dbReference type="NCBI Taxonomy" id="485"/>
    <lineage>
        <taxon>Bacteria</taxon>
        <taxon>Pseudomonadati</taxon>
        <taxon>Pseudomonadota</taxon>
        <taxon>Betaproteobacteria</taxon>
        <taxon>Neisseriales</taxon>
        <taxon>Neisseriaceae</taxon>
        <taxon>Neisseria</taxon>
    </lineage>
</organism>
<feature type="region of interest" description="Disordered" evidence="1">
    <location>
        <begin position="1"/>
        <end position="48"/>
    </location>
</feature>
<dbReference type="AlphaFoldDB" id="A0AAX2TSL4"/>
<evidence type="ECO:0000313" key="3">
    <source>
        <dbReference type="Proteomes" id="UP000307092"/>
    </source>
</evidence>
<evidence type="ECO:0000313" key="2">
    <source>
        <dbReference type="EMBL" id="TJX05829.1"/>
    </source>
</evidence>
<comment type="caution">
    <text evidence="2">The sequence shown here is derived from an EMBL/GenBank/DDBJ whole genome shotgun (WGS) entry which is preliminary data.</text>
</comment>
<accession>A0AAX2TSL4</accession>
<protein>
    <submittedName>
        <fullName evidence="2">Uncharacterized protein</fullName>
    </submittedName>
</protein>
<dbReference type="Proteomes" id="UP000307092">
    <property type="component" value="Unassembled WGS sequence"/>
</dbReference>
<evidence type="ECO:0000256" key="1">
    <source>
        <dbReference type="SAM" id="MobiDB-lite"/>
    </source>
</evidence>